<dbReference type="EMBL" id="QEIN01000003">
    <property type="protein sequence ID" value="RCV62529.1"/>
    <property type="molecule type" value="Genomic_DNA"/>
</dbReference>
<sequence length="143" mass="16051">MMAEQSRLSRYIVDLPVGSVMKLRRQGPNPASTKEFEIRSVAATVDGQVVGGERKNADQGRVSVYAVYKNKRVEGEFHPQKGERTGKVVITSEPWRGQPFRSVSEAAAAVIHHYSPDVVPNCNGWRFWRLTSSGELINVLRRQ</sequence>
<gene>
    <name evidence="1" type="ORF">DEF24_00710</name>
</gene>
<dbReference type="Proteomes" id="UP000253318">
    <property type="component" value="Unassembled WGS sequence"/>
</dbReference>
<proteinExistence type="predicted"/>
<keyword evidence="2" id="KW-1185">Reference proteome</keyword>
<dbReference type="AlphaFoldDB" id="A0A368TBK2"/>
<name>A0A368TBK2_9ACTN</name>
<evidence type="ECO:0000313" key="2">
    <source>
        <dbReference type="Proteomes" id="UP000253318"/>
    </source>
</evidence>
<comment type="caution">
    <text evidence="1">The sequence shown here is derived from an EMBL/GenBank/DDBJ whole genome shotgun (WGS) entry which is preliminary data.</text>
</comment>
<protein>
    <submittedName>
        <fullName evidence="1">Uncharacterized protein</fullName>
    </submittedName>
</protein>
<organism evidence="1 2">
    <name type="scientific">Marinitenerispora sediminis</name>
    <dbReference type="NCBI Taxonomy" id="1931232"/>
    <lineage>
        <taxon>Bacteria</taxon>
        <taxon>Bacillati</taxon>
        <taxon>Actinomycetota</taxon>
        <taxon>Actinomycetes</taxon>
        <taxon>Streptosporangiales</taxon>
        <taxon>Nocardiopsidaceae</taxon>
        <taxon>Marinitenerispora</taxon>
    </lineage>
</organism>
<reference evidence="1 2" key="1">
    <citation type="submission" date="2018-04" db="EMBL/GenBank/DDBJ databases">
        <title>Novel actinobacteria from marine sediment.</title>
        <authorList>
            <person name="Ng Z.Y."/>
            <person name="Tan G.Y.A."/>
        </authorList>
    </citation>
    <scope>NUCLEOTIDE SEQUENCE [LARGE SCALE GENOMIC DNA]</scope>
    <source>
        <strain evidence="1 2">TPS81</strain>
    </source>
</reference>
<evidence type="ECO:0000313" key="1">
    <source>
        <dbReference type="EMBL" id="RCV62529.1"/>
    </source>
</evidence>
<accession>A0A368TBK2</accession>
<dbReference type="OrthoDB" id="9787127at2"/>
<dbReference type="RefSeq" id="WP_114396377.1">
    <property type="nucleotide sequence ID" value="NZ_QEIM01000008.1"/>
</dbReference>